<dbReference type="InterPro" id="IPR050921">
    <property type="entry name" value="T4SS_GSP_E_ATPase"/>
</dbReference>
<gene>
    <name evidence="3" type="ordered locus">APE_1896.1</name>
</gene>
<dbReference type="RefSeq" id="WP_010866669.1">
    <property type="nucleotide sequence ID" value="NC_000854.2"/>
</dbReference>
<dbReference type="EnsemblBacteria" id="BAA80901">
    <property type="protein sequence ID" value="BAA80901"/>
    <property type="gene ID" value="APE_1896.1"/>
</dbReference>
<dbReference type="FunFam" id="3.40.50.300:FF:002252">
    <property type="entry name" value="Type IV secretion system protein"/>
    <property type="match status" value="1"/>
</dbReference>
<dbReference type="InterPro" id="IPR027417">
    <property type="entry name" value="P-loop_NTPase"/>
</dbReference>
<keyword evidence="4" id="KW-1185">Reference proteome</keyword>
<keyword evidence="3" id="KW-0969">Cilium</keyword>
<dbReference type="Pfam" id="PF00437">
    <property type="entry name" value="T2SSE"/>
    <property type="match status" value="1"/>
</dbReference>
<proteinExistence type="inferred from homology"/>
<organism evidence="3 4">
    <name type="scientific">Aeropyrum pernix (strain ATCC 700893 / DSM 11879 / JCM 9820 / NBRC 100138 / K1)</name>
    <dbReference type="NCBI Taxonomy" id="272557"/>
    <lineage>
        <taxon>Archaea</taxon>
        <taxon>Thermoproteota</taxon>
        <taxon>Thermoprotei</taxon>
        <taxon>Desulfurococcales</taxon>
        <taxon>Desulfurococcaceae</taxon>
        <taxon>Aeropyrum</taxon>
    </lineage>
</organism>
<evidence type="ECO:0000313" key="3">
    <source>
        <dbReference type="EMBL" id="BAA80901.2"/>
    </source>
</evidence>
<dbReference type="PANTHER" id="PTHR30486:SF14">
    <property type="entry name" value="FLAGELLA ACCESSORY PROTEIN I"/>
    <property type="match status" value="1"/>
</dbReference>
<dbReference type="eggNOG" id="arCOG01817">
    <property type="taxonomic scope" value="Archaea"/>
</dbReference>
<dbReference type="GO" id="GO:0016887">
    <property type="term" value="F:ATP hydrolysis activity"/>
    <property type="evidence" value="ECO:0007669"/>
    <property type="project" value="InterPro"/>
</dbReference>
<comment type="similarity">
    <text evidence="1">Belongs to the GSP E family.</text>
</comment>
<sequence length="576" mass="65254">MSLLRVFGRRRRGLRDLEVSEPEFGDRPEYLEEYVRRFTSETGREEPELVEKIPSSMKNAREFNVIYPVGFGIFIHAYNDPLSESGYNKYVVVEPPRPPEDLVRLIDYKIALVLSEEDAPRSSEEKKRILLAALDKVVAVTSSERIAGGNGGNGSWQYAVKRGRIVIPERYYNYLKYHFIREKVGVGPLEPFLRDPYLEDISCNGVGPVYVVHKMFRSLESSVRFETEGELDDFILKLGEKIGKPISHARPVVDATLPDGSRINIVFGSDVSLKGSNFTIRKVSKIPISVTQLIKWGTFDARIAAYMWMMLEEGMSVFICGETASGKTTSLNAISVFIRPDAKIVTIEDTAEVVLPHPNWTRELTRNTGKPETSVTMFDLLRAALRQRPNYIIVGEIRGAEGNIAFQAMQTGHPVMATFHAANLSRLLQRLTNHPINVPKTNIDSLNIAWFQSAVHVKGFPARRVLEIDEIIGYDPSSGAIAAVPSFTWDPVRDKFIFSGRGASYLLEEKIATMKGIPRRELSIIYEELELRRRFLQTLVDKNILDYFDVYKAIVRAYNIGVEEALKRLERDELLS</sequence>
<keyword evidence="3" id="KW-0966">Cell projection</keyword>
<dbReference type="Gene3D" id="1.10.390.40">
    <property type="match status" value="1"/>
</dbReference>
<evidence type="ECO:0000313" key="4">
    <source>
        <dbReference type="Proteomes" id="UP000002518"/>
    </source>
</evidence>
<keyword evidence="3" id="KW-0282">Flagellum</keyword>
<evidence type="ECO:0000256" key="1">
    <source>
        <dbReference type="ARBA" id="ARBA00006611"/>
    </source>
</evidence>
<dbReference type="GeneID" id="1446327"/>
<dbReference type="PANTHER" id="PTHR30486">
    <property type="entry name" value="TWITCHING MOTILITY PROTEIN PILT"/>
    <property type="match status" value="1"/>
</dbReference>
<dbReference type="KEGG" id="ape:APE_1896.1"/>
<dbReference type="SUPFAM" id="SSF52540">
    <property type="entry name" value="P-loop containing nucleoside triphosphate hydrolases"/>
    <property type="match status" value="1"/>
</dbReference>
<accession>Q9YAP7</accession>
<dbReference type="Gene3D" id="3.30.450.370">
    <property type="match status" value="1"/>
</dbReference>
<name>Q9YAP7_AERPE</name>
<evidence type="ECO:0000259" key="2">
    <source>
        <dbReference type="Pfam" id="PF00437"/>
    </source>
</evidence>
<dbReference type="AlphaFoldDB" id="Q9YAP7"/>
<dbReference type="EMBL" id="BA000002">
    <property type="protein sequence ID" value="BAA80901.2"/>
    <property type="molecule type" value="Genomic_DNA"/>
</dbReference>
<dbReference type="STRING" id="272557.APE_1896.1"/>
<feature type="domain" description="Bacterial type II secretion system protein E" evidence="2">
    <location>
        <begin position="184"/>
        <end position="433"/>
    </location>
</feature>
<dbReference type="Gene3D" id="3.40.50.300">
    <property type="entry name" value="P-loop containing nucleotide triphosphate hydrolases"/>
    <property type="match status" value="1"/>
</dbReference>
<dbReference type="PIR" id="H72576">
    <property type="entry name" value="H72576"/>
</dbReference>
<dbReference type="PATRIC" id="fig|272557.25.peg.1274"/>
<protein>
    <submittedName>
        <fullName evidence="3">Archaeal flagellar protein I homolog</fullName>
    </submittedName>
</protein>
<dbReference type="CDD" id="cd01130">
    <property type="entry name" value="VirB11-like_ATPase"/>
    <property type="match status" value="1"/>
</dbReference>
<reference evidence="3 4" key="1">
    <citation type="journal article" date="1999" name="DNA Res.">
        <title>Complete genome sequence of an aerobic hyper-thermophilic crenarchaeon, Aeropyrum pernix K1.</title>
        <authorList>
            <person name="Kawarabayasi Y."/>
            <person name="Hino Y."/>
            <person name="Horikawa H."/>
            <person name="Yamazaki S."/>
            <person name="Haikawa Y."/>
            <person name="Jin-no K."/>
            <person name="Takahashi M."/>
            <person name="Sekine M."/>
            <person name="Baba S."/>
            <person name="Ankai A."/>
            <person name="Kosugi H."/>
            <person name="Hosoyama A."/>
            <person name="Fukui S."/>
            <person name="Nagai Y."/>
            <person name="Nishijima K."/>
            <person name="Nakazawa H."/>
            <person name="Takamiya M."/>
            <person name="Masuda S."/>
            <person name="Funahashi T."/>
            <person name="Tanaka T."/>
            <person name="Kudoh Y."/>
            <person name="Yamazaki J."/>
            <person name="Kushida N."/>
            <person name="Oguchi A."/>
            <person name="Aoki K."/>
            <person name="Kubota K."/>
            <person name="Nakamura Y."/>
            <person name="Nomura N."/>
            <person name="Sako Y."/>
            <person name="Kikuchi H."/>
        </authorList>
    </citation>
    <scope>NUCLEOTIDE SEQUENCE [LARGE SCALE GENOMIC DNA]</scope>
    <source>
        <strain evidence="4">ATCC 700893 / DSM 11879 / JCM 9820 / NBRC 100138 / K1</strain>
    </source>
</reference>
<dbReference type="Proteomes" id="UP000002518">
    <property type="component" value="Chromosome"/>
</dbReference>
<dbReference type="InterPro" id="IPR001482">
    <property type="entry name" value="T2SS/T4SS_dom"/>
</dbReference>
<dbReference type="FunFam" id="3.30.450.370:FF:000001">
    <property type="entry name" value="Secretion system protein E"/>
    <property type="match status" value="1"/>
</dbReference>